<dbReference type="SMART" id="SM00363">
    <property type="entry name" value="S4"/>
    <property type="match status" value="1"/>
</dbReference>
<gene>
    <name evidence="7" type="ORF">GCM10008983_24230</name>
</gene>
<dbReference type="InterPro" id="IPR050188">
    <property type="entry name" value="RluA_PseudoU_synthase"/>
</dbReference>
<dbReference type="Pfam" id="PF00849">
    <property type="entry name" value="PseudoU_synth_2"/>
    <property type="match status" value="1"/>
</dbReference>
<dbReference type="InterPro" id="IPR006225">
    <property type="entry name" value="PsdUridine_synth_RluC/D"/>
</dbReference>
<dbReference type="SUPFAM" id="SSF55174">
    <property type="entry name" value="Alpha-L RNA-binding motif"/>
    <property type="match status" value="1"/>
</dbReference>
<sequence>MIHQHTVTETEHQKRIDKLLTGLLSDTSRSQLQSWITDGYVHVNGKNVKTNYKCQTGDVVEWTVPEPDSLTIEAEQIPLEVVYEDNYLLVVNKPRGMVVHPSAGHSSGSLVNALLNHCDHLSQINGEERPGIVHRIDKDTSGLLVVAKTDTVHRHLADQLSANNVDREYEAIVHGVIDHNTGIIDAPIGRDQNNRQKMGVVDNGKEAVTHFRVLQRFEHATHIECQLETGRTHQIRVHMNYIGFPIAGDPKYGKRKTMAIDGQALHAKSLAFIHPKTEERVQFTVEAPPYFRDLLTQLEKID</sequence>
<dbReference type="EC" id="5.4.99.-" evidence="5"/>
<dbReference type="PROSITE" id="PS01129">
    <property type="entry name" value="PSI_RLU"/>
    <property type="match status" value="1"/>
</dbReference>
<feature type="domain" description="RNA-binding S4" evidence="6">
    <location>
        <begin position="14"/>
        <end position="78"/>
    </location>
</feature>
<keyword evidence="3 5" id="KW-0413">Isomerase</keyword>
<reference evidence="8" key="1">
    <citation type="journal article" date="2019" name="Int. J. Syst. Evol. Microbiol.">
        <title>The Global Catalogue of Microorganisms (GCM) 10K type strain sequencing project: providing services to taxonomists for standard genome sequencing and annotation.</title>
        <authorList>
            <consortium name="The Broad Institute Genomics Platform"/>
            <consortium name="The Broad Institute Genome Sequencing Center for Infectious Disease"/>
            <person name="Wu L."/>
            <person name="Ma J."/>
        </authorList>
    </citation>
    <scope>NUCLEOTIDE SEQUENCE [LARGE SCALE GENOMIC DNA]</scope>
    <source>
        <strain evidence="8">JCM 12149</strain>
    </source>
</reference>
<dbReference type="Proteomes" id="UP001501459">
    <property type="component" value="Unassembled WGS sequence"/>
</dbReference>
<evidence type="ECO:0000256" key="5">
    <source>
        <dbReference type="RuleBase" id="RU362028"/>
    </source>
</evidence>
<evidence type="ECO:0000313" key="8">
    <source>
        <dbReference type="Proteomes" id="UP001501459"/>
    </source>
</evidence>
<evidence type="ECO:0000313" key="7">
    <source>
        <dbReference type="EMBL" id="GAA0445741.1"/>
    </source>
</evidence>
<dbReference type="InterPro" id="IPR020103">
    <property type="entry name" value="PsdUridine_synth_cat_dom_sf"/>
</dbReference>
<dbReference type="CDD" id="cd00165">
    <property type="entry name" value="S4"/>
    <property type="match status" value="1"/>
</dbReference>
<comment type="caution">
    <text evidence="7">The sequence shown here is derived from an EMBL/GenBank/DDBJ whole genome shotgun (WGS) entry which is preliminary data.</text>
</comment>
<dbReference type="PANTHER" id="PTHR21600">
    <property type="entry name" value="MITOCHONDRIAL RNA PSEUDOURIDINE SYNTHASE"/>
    <property type="match status" value="1"/>
</dbReference>
<organism evidence="7 8">
    <name type="scientific">Lentibacillus halophilus</name>
    <dbReference type="NCBI Taxonomy" id="295065"/>
    <lineage>
        <taxon>Bacteria</taxon>
        <taxon>Bacillati</taxon>
        <taxon>Bacillota</taxon>
        <taxon>Bacilli</taxon>
        <taxon>Bacillales</taxon>
        <taxon>Bacillaceae</taxon>
        <taxon>Lentibacillus</taxon>
    </lineage>
</organism>
<accession>A0ABP3J8N7</accession>
<evidence type="ECO:0000256" key="1">
    <source>
        <dbReference type="ARBA" id="ARBA00000073"/>
    </source>
</evidence>
<dbReference type="InterPro" id="IPR036986">
    <property type="entry name" value="S4_RNA-bd_sf"/>
</dbReference>
<keyword evidence="4" id="KW-0694">RNA-binding</keyword>
<proteinExistence type="inferred from homology"/>
<dbReference type="Gene3D" id="3.30.2350.10">
    <property type="entry name" value="Pseudouridine synthase"/>
    <property type="match status" value="1"/>
</dbReference>
<comment type="catalytic activity">
    <reaction evidence="1 5">
        <text>a uridine in RNA = a pseudouridine in RNA</text>
        <dbReference type="Rhea" id="RHEA:48348"/>
        <dbReference type="Rhea" id="RHEA-COMP:12068"/>
        <dbReference type="Rhea" id="RHEA-COMP:12069"/>
        <dbReference type="ChEBI" id="CHEBI:65314"/>
        <dbReference type="ChEBI" id="CHEBI:65315"/>
    </reaction>
</comment>
<dbReference type="PROSITE" id="PS50889">
    <property type="entry name" value="S4"/>
    <property type="match status" value="1"/>
</dbReference>
<dbReference type="NCBIfam" id="TIGR00005">
    <property type="entry name" value="rluA_subfam"/>
    <property type="match status" value="1"/>
</dbReference>
<comment type="function">
    <text evidence="5">Responsible for synthesis of pseudouridine from uracil.</text>
</comment>
<name>A0ABP3J8N7_9BACI</name>
<evidence type="ECO:0000256" key="3">
    <source>
        <dbReference type="ARBA" id="ARBA00023235"/>
    </source>
</evidence>
<dbReference type="InterPro" id="IPR006145">
    <property type="entry name" value="PsdUridine_synth_RsuA/RluA"/>
</dbReference>
<dbReference type="SUPFAM" id="SSF55120">
    <property type="entry name" value="Pseudouridine synthase"/>
    <property type="match status" value="1"/>
</dbReference>
<dbReference type="InterPro" id="IPR006224">
    <property type="entry name" value="PsdUridine_synth_RluA-like_CS"/>
</dbReference>
<dbReference type="Gene3D" id="3.10.290.10">
    <property type="entry name" value="RNA-binding S4 domain"/>
    <property type="match status" value="1"/>
</dbReference>
<comment type="similarity">
    <text evidence="2 5">Belongs to the pseudouridine synthase RluA family.</text>
</comment>
<dbReference type="CDD" id="cd02869">
    <property type="entry name" value="PseudoU_synth_RluA_like"/>
    <property type="match status" value="1"/>
</dbReference>
<dbReference type="PANTHER" id="PTHR21600:SF44">
    <property type="entry name" value="RIBOSOMAL LARGE SUBUNIT PSEUDOURIDINE SYNTHASE D"/>
    <property type="match status" value="1"/>
</dbReference>
<protein>
    <recommendedName>
        <fullName evidence="5">Pseudouridine synthase</fullName>
        <ecNumber evidence="5">5.4.99.-</ecNumber>
    </recommendedName>
</protein>
<evidence type="ECO:0000256" key="2">
    <source>
        <dbReference type="ARBA" id="ARBA00010876"/>
    </source>
</evidence>
<evidence type="ECO:0000259" key="6">
    <source>
        <dbReference type="SMART" id="SM00363"/>
    </source>
</evidence>
<dbReference type="RefSeq" id="WP_343753509.1">
    <property type="nucleotide sequence ID" value="NZ_BAAADM010000054.1"/>
</dbReference>
<dbReference type="EMBL" id="BAAADM010000054">
    <property type="protein sequence ID" value="GAA0445741.1"/>
    <property type="molecule type" value="Genomic_DNA"/>
</dbReference>
<evidence type="ECO:0000256" key="4">
    <source>
        <dbReference type="PROSITE-ProRule" id="PRU00182"/>
    </source>
</evidence>
<dbReference type="InterPro" id="IPR002942">
    <property type="entry name" value="S4_RNA-bd"/>
</dbReference>
<dbReference type="Pfam" id="PF01479">
    <property type="entry name" value="S4"/>
    <property type="match status" value="1"/>
</dbReference>
<keyword evidence="8" id="KW-1185">Reference proteome</keyword>